<dbReference type="AlphaFoldDB" id="A0A367XZR0"/>
<dbReference type="EMBL" id="QLNQ01000027">
    <property type="protein sequence ID" value="RCK58879.1"/>
    <property type="molecule type" value="Genomic_DNA"/>
</dbReference>
<dbReference type="OrthoDB" id="5349119at2759"/>
<keyword evidence="9" id="KW-0255">Endonuclease</keyword>
<dbReference type="GO" id="GO:0033557">
    <property type="term" value="C:Slx1-Slx4 complex"/>
    <property type="evidence" value="ECO:0007669"/>
    <property type="project" value="InterPro"/>
</dbReference>
<feature type="compositionally biased region" description="Basic and acidic residues" evidence="8">
    <location>
        <begin position="61"/>
        <end position="74"/>
    </location>
</feature>
<evidence type="ECO:0000256" key="4">
    <source>
        <dbReference type="ARBA" id="ARBA00023172"/>
    </source>
</evidence>
<evidence type="ECO:0000256" key="6">
    <source>
        <dbReference type="ARBA" id="ARBA00023242"/>
    </source>
</evidence>
<evidence type="ECO:0000256" key="1">
    <source>
        <dbReference type="ARBA" id="ARBA00004123"/>
    </source>
</evidence>
<gene>
    <name evidence="9" type="primary">SLX4-2</name>
    <name evidence="9" type="ORF">Cantr_07297</name>
</gene>
<name>A0A367XZR0_9ASCO</name>
<keyword evidence="9" id="KW-0540">Nuclease</keyword>
<proteinExistence type="inferred from homology"/>
<dbReference type="Proteomes" id="UP000253472">
    <property type="component" value="Unassembled WGS sequence"/>
</dbReference>
<evidence type="ECO:0000256" key="7">
    <source>
        <dbReference type="ARBA" id="ARBA00029496"/>
    </source>
</evidence>
<keyword evidence="4" id="KW-0233">DNA recombination</keyword>
<evidence type="ECO:0000313" key="9">
    <source>
        <dbReference type="EMBL" id="RCK58879.1"/>
    </source>
</evidence>
<evidence type="ECO:0000256" key="2">
    <source>
        <dbReference type="ARBA" id="ARBA00006661"/>
    </source>
</evidence>
<keyword evidence="3" id="KW-0227">DNA damage</keyword>
<dbReference type="STRING" id="5486.A0A367XZR0"/>
<keyword evidence="10" id="KW-1185">Reference proteome</keyword>
<comment type="caution">
    <text evidence="9">The sequence shown here is derived from an EMBL/GenBank/DDBJ whole genome shotgun (WGS) entry which is preliminary data.</text>
</comment>
<comment type="similarity">
    <text evidence="2">Belongs to the SLX4 family.</text>
</comment>
<protein>
    <recommendedName>
        <fullName evidence="7">Structure-specific endonuclease subunit SLX4</fullName>
    </recommendedName>
</protein>
<evidence type="ECO:0000256" key="3">
    <source>
        <dbReference type="ARBA" id="ARBA00022763"/>
    </source>
</evidence>
<organism evidence="9 10">
    <name type="scientific">Candida viswanathii</name>
    <dbReference type="NCBI Taxonomy" id="5486"/>
    <lineage>
        <taxon>Eukaryota</taxon>
        <taxon>Fungi</taxon>
        <taxon>Dikarya</taxon>
        <taxon>Ascomycota</taxon>
        <taxon>Saccharomycotina</taxon>
        <taxon>Pichiomycetes</taxon>
        <taxon>Debaryomycetaceae</taxon>
        <taxon>Candida/Lodderomyces clade</taxon>
        <taxon>Candida</taxon>
    </lineage>
</organism>
<reference evidence="9 10" key="1">
    <citation type="submission" date="2018-06" db="EMBL/GenBank/DDBJ databases">
        <title>Whole genome sequencing of Candida tropicalis (genome annotated by CSBL at Korea University).</title>
        <authorList>
            <person name="Ahn J."/>
        </authorList>
    </citation>
    <scope>NUCLEOTIDE SEQUENCE [LARGE SCALE GENOMIC DNA]</scope>
    <source>
        <strain evidence="9 10">ATCC 20962</strain>
    </source>
</reference>
<dbReference type="GO" id="GO:0006260">
    <property type="term" value="P:DNA replication"/>
    <property type="evidence" value="ECO:0007669"/>
    <property type="project" value="InterPro"/>
</dbReference>
<dbReference type="InterPro" id="IPR018574">
    <property type="entry name" value="Structure-sp_endonuc_su_Slx4"/>
</dbReference>
<dbReference type="GO" id="GO:0006281">
    <property type="term" value="P:DNA repair"/>
    <property type="evidence" value="ECO:0007669"/>
    <property type="project" value="UniProtKB-KW"/>
</dbReference>
<dbReference type="GO" id="GO:0006310">
    <property type="term" value="P:DNA recombination"/>
    <property type="evidence" value="ECO:0007669"/>
    <property type="project" value="UniProtKB-KW"/>
</dbReference>
<dbReference type="Pfam" id="PF09494">
    <property type="entry name" value="Slx4"/>
    <property type="match status" value="1"/>
</dbReference>
<comment type="subcellular location">
    <subcellularLocation>
        <location evidence="1">Nucleus</location>
    </subcellularLocation>
</comment>
<evidence type="ECO:0000256" key="8">
    <source>
        <dbReference type="SAM" id="MobiDB-lite"/>
    </source>
</evidence>
<evidence type="ECO:0000256" key="5">
    <source>
        <dbReference type="ARBA" id="ARBA00023204"/>
    </source>
</evidence>
<sequence length="607" mass="68267">MQSIHEETIAQESHEKAIRRSISLLSSFKHEAAELGSAATEPPAPKVVRQITTKSNRRKLTGKEEGKSVGETRRPASAKLQGCIDGFLRNDFGHLDGENGRSSKLLSHAEWEAFAEGYEKTCVRDKSMRKSIQRYYRGHEEERKNTCWWWCFEQAMSGPDEKMTKEELKSMYDLDSSFLISGSTITTDEDRDAEEGPFTVVLSQTKSQPVEEELNLYAHADSIQEIQPTQELFNTPAYDPQDTENKSDPLIIVLEEKVVSTQPDPEEAEIILDSEPEPEVVSSKVQVLRSMNESTPAKPKQPSVEVEEVVSDSTPIASPVKAQLPRKNVVQVPSSEPASPIKQHLPPANGEEEVFTGIESIYSTARTSFDTPKHASPVILLSLESDTDEDEELVSSMPAVKPTPKKRMRSTVLEISAALRVQNYTDERNNIKLRKIGKGTPKKVAENDDDEVIPDSQEVDDNSVSIVEITRKVPAVDYSGDESTDLFQPDELSKLTATQLREKFKLWELKPVQGKLKMVDILHGISNFILPEQLLLVLTDKQQLQRCIFSKLNNVIRDDPFWYDRVLSFEPIRLEDLQAFLHAQCHSLELDVLRAYCDSTGITTTNA</sequence>
<keyword evidence="6" id="KW-0539">Nucleus</keyword>
<accession>A0A367XZR0</accession>
<dbReference type="GO" id="GO:0004519">
    <property type="term" value="F:endonuclease activity"/>
    <property type="evidence" value="ECO:0007669"/>
    <property type="project" value="UniProtKB-KW"/>
</dbReference>
<feature type="region of interest" description="Disordered" evidence="8">
    <location>
        <begin position="52"/>
        <end position="75"/>
    </location>
</feature>
<keyword evidence="9" id="KW-0378">Hydrolase</keyword>
<evidence type="ECO:0000313" key="10">
    <source>
        <dbReference type="Proteomes" id="UP000253472"/>
    </source>
</evidence>
<keyword evidence="5" id="KW-0234">DNA repair</keyword>